<name>A0AAY4A765_9TELE</name>
<feature type="domain" description="CUB" evidence="10">
    <location>
        <begin position="11"/>
        <end position="135"/>
    </location>
</feature>
<keyword evidence="5" id="KW-0732">Signal</keyword>
<evidence type="ECO:0000256" key="5">
    <source>
        <dbReference type="ARBA" id="ARBA00022729"/>
    </source>
</evidence>
<dbReference type="SMART" id="SM00020">
    <property type="entry name" value="Tryp_SPc"/>
    <property type="match status" value="1"/>
</dbReference>
<keyword evidence="2" id="KW-0964">Secreted</keyword>
<dbReference type="Ensembl" id="ENSDCDT00010003994.1">
    <property type="protein sequence ID" value="ENSDCDP00010003845.1"/>
    <property type="gene ID" value="ENSDCDG00010001750.1"/>
</dbReference>
<evidence type="ECO:0000256" key="2">
    <source>
        <dbReference type="ARBA" id="ARBA00022525"/>
    </source>
</evidence>
<dbReference type="PROSITE" id="PS01180">
    <property type="entry name" value="CUB"/>
    <property type="match status" value="1"/>
</dbReference>
<keyword evidence="8" id="KW-0325">Glycoprotein</keyword>
<evidence type="ECO:0000259" key="11">
    <source>
        <dbReference type="PROSITE" id="PS50240"/>
    </source>
</evidence>
<evidence type="ECO:0000256" key="6">
    <source>
        <dbReference type="ARBA" id="ARBA00022859"/>
    </source>
</evidence>
<evidence type="ECO:0000256" key="4">
    <source>
        <dbReference type="ARBA" id="ARBA00022659"/>
    </source>
</evidence>
<evidence type="ECO:0000256" key="9">
    <source>
        <dbReference type="PROSITE-ProRule" id="PRU00059"/>
    </source>
</evidence>
<dbReference type="PRINTS" id="PR00722">
    <property type="entry name" value="CHYMOTRYPSIN"/>
</dbReference>
<dbReference type="FunFam" id="2.60.120.290:FF:000012">
    <property type="entry name" value="mannan-binding lectin serine protease 1 isoform X1"/>
    <property type="match status" value="1"/>
</dbReference>
<keyword evidence="6" id="KW-0391">Immunity</keyword>
<reference evidence="12 13" key="1">
    <citation type="submission" date="2020-06" db="EMBL/GenBank/DDBJ databases">
        <authorList>
            <consortium name="Wellcome Sanger Institute Data Sharing"/>
        </authorList>
    </citation>
    <scope>NUCLEOTIDE SEQUENCE [LARGE SCALE GENOMIC DNA]</scope>
</reference>
<dbReference type="InterPro" id="IPR033116">
    <property type="entry name" value="TRYPSIN_SER"/>
</dbReference>
<sequence>MHNNKPIVIFCELFEQVGPAPMFLHGEVKSPHYPQPYQPGTDVTWDLKVPVGYRIQLTITHLDIKQSDNCNQDSLTVLHDQKVLGKFCDEKTNQHLPGISPILSSSNHLQLIFKTSAANRGSDQHLGFTAFYTAIDCEAPHLPDQVLQLELTDPSVKYAFKSEIQLKCESEYYRLEGEGMKRYIFCGLAESFIFSHGRILGGREARLGEVPWYLLSKEPVRAGASLISDRWAITAASAVDGHEDRDLILYGGIVDGSTAGLRMLRSEKIVMHPNYENHQNGHERTNYDNDIALIKLSTRVKLGPNIVPVCLPEKTEEPVMQGMMGTIAGFGAWERSRRSRKLRHAAVQEYSRQKCEDTPYNQEANKPMNFTQNMFCAGLEGVDSCQGDSGGPLVQPMVSARKTGRPYRLKGIISWGPVCGRKTYYTKVQNYLNWIKETIDIKNNNG</sequence>
<dbReference type="PANTHER" id="PTHR24255:SF29">
    <property type="entry name" value="COMPLEMENT COMPONENT 1, S SUBCOMPONENT"/>
    <property type="match status" value="1"/>
</dbReference>
<dbReference type="AlphaFoldDB" id="A0AAY4A765"/>
<evidence type="ECO:0000259" key="10">
    <source>
        <dbReference type="PROSITE" id="PS01180"/>
    </source>
</evidence>
<reference evidence="12" key="3">
    <citation type="submission" date="2025-09" db="UniProtKB">
        <authorList>
            <consortium name="Ensembl"/>
        </authorList>
    </citation>
    <scope>IDENTIFICATION</scope>
</reference>
<accession>A0AAY4A765</accession>
<dbReference type="Pfam" id="PF00089">
    <property type="entry name" value="Trypsin"/>
    <property type="match status" value="1"/>
</dbReference>
<dbReference type="PANTHER" id="PTHR24255">
    <property type="entry name" value="COMPLEMENT COMPONENT 1, S SUBCOMPONENT-RELATED"/>
    <property type="match status" value="1"/>
</dbReference>
<dbReference type="Pfam" id="PF00431">
    <property type="entry name" value="CUB"/>
    <property type="match status" value="1"/>
</dbReference>
<dbReference type="PROSITE" id="PS50240">
    <property type="entry name" value="TRYPSIN_DOM"/>
    <property type="match status" value="1"/>
</dbReference>
<protein>
    <submittedName>
        <fullName evidence="12">Uncharacterized protein</fullName>
    </submittedName>
</protein>
<dbReference type="Gene3D" id="2.60.120.290">
    <property type="entry name" value="Spermadhesin, CUB domain"/>
    <property type="match status" value="1"/>
</dbReference>
<evidence type="ECO:0000256" key="1">
    <source>
        <dbReference type="ARBA" id="ARBA00004613"/>
    </source>
</evidence>
<dbReference type="InterPro" id="IPR035914">
    <property type="entry name" value="Sperma_CUB_dom_sf"/>
</dbReference>
<comment type="caution">
    <text evidence="9">Lacks conserved residue(s) required for the propagation of feature annotation.</text>
</comment>
<dbReference type="SUPFAM" id="SSF50494">
    <property type="entry name" value="Trypsin-like serine proteases"/>
    <property type="match status" value="1"/>
</dbReference>
<dbReference type="GO" id="GO:0004252">
    <property type="term" value="F:serine-type endopeptidase activity"/>
    <property type="evidence" value="ECO:0007669"/>
    <property type="project" value="InterPro"/>
</dbReference>
<dbReference type="SMART" id="SM00042">
    <property type="entry name" value="CUB"/>
    <property type="match status" value="1"/>
</dbReference>
<keyword evidence="7" id="KW-1015">Disulfide bond</keyword>
<proteinExistence type="predicted"/>
<evidence type="ECO:0000313" key="12">
    <source>
        <dbReference type="Ensembl" id="ENSDCDP00010003845.1"/>
    </source>
</evidence>
<dbReference type="InterPro" id="IPR001254">
    <property type="entry name" value="Trypsin_dom"/>
</dbReference>
<evidence type="ECO:0000256" key="3">
    <source>
        <dbReference type="ARBA" id="ARBA00022588"/>
    </source>
</evidence>
<dbReference type="InterPro" id="IPR009003">
    <property type="entry name" value="Peptidase_S1_PA"/>
</dbReference>
<evidence type="ECO:0000256" key="8">
    <source>
        <dbReference type="ARBA" id="ARBA00023180"/>
    </source>
</evidence>
<dbReference type="GO" id="GO:0072562">
    <property type="term" value="C:blood microparticle"/>
    <property type="evidence" value="ECO:0007669"/>
    <property type="project" value="TreeGrafter"/>
</dbReference>
<evidence type="ECO:0000256" key="7">
    <source>
        <dbReference type="ARBA" id="ARBA00023157"/>
    </source>
</evidence>
<dbReference type="CDD" id="cd00190">
    <property type="entry name" value="Tryp_SPc"/>
    <property type="match status" value="1"/>
</dbReference>
<reference evidence="12" key="2">
    <citation type="submission" date="2025-08" db="UniProtKB">
        <authorList>
            <consortium name="Ensembl"/>
        </authorList>
    </citation>
    <scope>IDENTIFICATION</scope>
</reference>
<feature type="domain" description="Peptidase S1" evidence="11">
    <location>
        <begin position="199"/>
        <end position="440"/>
    </location>
</feature>
<dbReference type="CDD" id="cd00041">
    <property type="entry name" value="CUB"/>
    <property type="match status" value="1"/>
</dbReference>
<dbReference type="InterPro" id="IPR001314">
    <property type="entry name" value="Peptidase_S1A"/>
</dbReference>
<organism evidence="12 13">
    <name type="scientific">Denticeps clupeoides</name>
    <name type="common">denticle herring</name>
    <dbReference type="NCBI Taxonomy" id="299321"/>
    <lineage>
        <taxon>Eukaryota</taxon>
        <taxon>Metazoa</taxon>
        <taxon>Chordata</taxon>
        <taxon>Craniata</taxon>
        <taxon>Vertebrata</taxon>
        <taxon>Euteleostomi</taxon>
        <taxon>Actinopterygii</taxon>
        <taxon>Neopterygii</taxon>
        <taxon>Teleostei</taxon>
        <taxon>Clupei</taxon>
        <taxon>Clupeiformes</taxon>
        <taxon>Denticipitoidei</taxon>
        <taxon>Denticipitidae</taxon>
        <taxon>Denticeps</taxon>
    </lineage>
</organism>
<dbReference type="PROSITE" id="PS00135">
    <property type="entry name" value="TRYPSIN_SER"/>
    <property type="match status" value="1"/>
</dbReference>
<dbReference type="Gene3D" id="2.40.10.10">
    <property type="entry name" value="Trypsin-like serine proteases"/>
    <property type="match status" value="2"/>
</dbReference>
<dbReference type="GO" id="GO:0045087">
    <property type="term" value="P:innate immune response"/>
    <property type="evidence" value="ECO:0007669"/>
    <property type="project" value="UniProtKB-KW"/>
</dbReference>
<keyword evidence="13" id="KW-1185">Reference proteome</keyword>
<dbReference type="GeneTree" id="ENSGT00940000157473"/>
<dbReference type="Proteomes" id="UP000694580">
    <property type="component" value="Chromosome 5"/>
</dbReference>
<evidence type="ECO:0000313" key="13">
    <source>
        <dbReference type="Proteomes" id="UP000694580"/>
    </source>
</evidence>
<comment type="subcellular location">
    <subcellularLocation>
        <location evidence="1">Secreted</location>
    </subcellularLocation>
</comment>
<dbReference type="FunFam" id="2.40.10.10:FF:000054">
    <property type="entry name" value="Complement C1r subcomponent"/>
    <property type="match status" value="1"/>
</dbReference>
<dbReference type="GO" id="GO:0031638">
    <property type="term" value="P:zymogen activation"/>
    <property type="evidence" value="ECO:0007669"/>
    <property type="project" value="TreeGrafter"/>
</dbReference>
<keyword evidence="3" id="KW-0399">Innate immunity</keyword>
<dbReference type="InterPro" id="IPR043504">
    <property type="entry name" value="Peptidase_S1_PA_chymotrypsin"/>
</dbReference>
<keyword evidence="4" id="KW-0768">Sushi</keyword>
<dbReference type="InterPro" id="IPR000859">
    <property type="entry name" value="CUB_dom"/>
</dbReference>
<dbReference type="SUPFAM" id="SSF49854">
    <property type="entry name" value="Spermadhesin, CUB domain"/>
    <property type="match status" value="1"/>
</dbReference>